<dbReference type="GO" id="GO:0003677">
    <property type="term" value="F:DNA binding"/>
    <property type="evidence" value="ECO:0007669"/>
    <property type="project" value="UniProtKB-KW"/>
</dbReference>
<keyword evidence="2" id="KW-0238">DNA-binding</keyword>
<dbReference type="InterPro" id="IPR036388">
    <property type="entry name" value="WH-like_DNA-bd_sf"/>
</dbReference>
<dbReference type="PANTHER" id="PTHR42756">
    <property type="entry name" value="TRANSCRIPTIONAL REGULATOR, MARR"/>
    <property type="match status" value="1"/>
</dbReference>
<dbReference type="GeneID" id="97348276"/>
<dbReference type="InterPro" id="IPR000835">
    <property type="entry name" value="HTH_MarR-typ"/>
</dbReference>
<keyword evidence="6" id="KW-1185">Reference proteome</keyword>
<evidence type="ECO:0000313" key="6">
    <source>
        <dbReference type="Proteomes" id="UP000017805"/>
    </source>
</evidence>
<dbReference type="PROSITE" id="PS50995">
    <property type="entry name" value="HTH_MARR_2"/>
    <property type="match status" value="1"/>
</dbReference>
<dbReference type="HOGENOM" id="CLU_083287_15_0_9"/>
<organism evidence="5 6">
    <name type="scientific">Bacillus infantis NRRL B-14911</name>
    <dbReference type="NCBI Taxonomy" id="1367477"/>
    <lineage>
        <taxon>Bacteria</taxon>
        <taxon>Bacillati</taxon>
        <taxon>Bacillota</taxon>
        <taxon>Bacilli</taxon>
        <taxon>Bacillales</taxon>
        <taxon>Bacillaceae</taxon>
        <taxon>Bacillus</taxon>
    </lineage>
</organism>
<evidence type="ECO:0000313" key="5">
    <source>
        <dbReference type="EMBL" id="AGX03027.1"/>
    </source>
</evidence>
<evidence type="ECO:0000259" key="4">
    <source>
        <dbReference type="PROSITE" id="PS50995"/>
    </source>
</evidence>
<dbReference type="InterPro" id="IPR036390">
    <property type="entry name" value="WH_DNA-bd_sf"/>
</dbReference>
<reference evidence="5 6" key="1">
    <citation type="submission" date="2013-07" db="EMBL/GenBank/DDBJ databases">
        <title>Complete genome sequence of Bacillus infantis NRRL B-14911 that has potential to induce cardiac disease by antigenic mimicry.</title>
        <authorList>
            <person name="Massilamany C."/>
            <person name="Smith T.P.L."/>
            <person name="Loy J.D."/>
            <person name="Barletta R."/>
            <person name="Reddy J."/>
        </authorList>
    </citation>
    <scope>NUCLEOTIDE SEQUENCE [LARGE SCALE GENOMIC DNA]</scope>
    <source>
        <strain evidence="5 6">NRRL B-14911</strain>
    </source>
</reference>
<dbReference type="STRING" id="1367477.N288_05360"/>
<dbReference type="GO" id="GO:0003700">
    <property type="term" value="F:DNA-binding transcription factor activity"/>
    <property type="evidence" value="ECO:0007669"/>
    <property type="project" value="InterPro"/>
</dbReference>
<dbReference type="SUPFAM" id="SSF46785">
    <property type="entry name" value="Winged helix' DNA-binding domain"/>
    <property type="match status" value="1"/>
</dbReference>
<evidence type="ECO:0000256" key="3">
    <source>
        <dbReference type="ARBA" id="ARBA00023163"/>
    </source>
</evidence>
<name>U5L8P6_9BACI</name>
<dbReference type="PATRIC" id="fig|1367477.3.peg.1005"/>
<dbReference type="Gene3D" id="1.10.10.10">
    <property type="entry name" value="Winged helix-like DNA-binding domain superfamily/Winged helix DNA-binding domain"/>
    <property type="match status" value="1"/>
</dbReference>
<dbReference type="Pfam" id="PF01047">
    <property type="entry name" value="MarR"/>
    <property type="match status" value="1"/>
</dbReference>
<keyword evidence="3" id="KW-0804">Transcription</keyword>
<dbReference type="EMBL" id="CP006643">
    <property type="protein sequence ID" value="AGX03027.1"/>
    <property type="molecule type" value="Genomic_DNA"/>
</dbReference>
<proteinExistence type="predicted"/>
<keyword evidence="1" id="KW-0805">Transcription regulation</keyword>
<dbReference type="AlphaFoldDB" id="U5L8P6"/>
<dbReference type="SMART" id="SM00347">
    <property type="entry name" value="HTH_MARR"/>
    <property type="match status" value="1"/>
</dbReference>
<feature type="domain" description="HTH marR-type" evidence="4">
    <location>
        <begin position="1"/>
        <end position="136"/>
    </location>
</feature>
<dbReference type="Proteomes" id="UP000017805">
    <property type="component" value="Chromosome"/>
</dbReference>
<dbReference type="RefSeq" id="WP_022543488.1">
    <property type="nucleotide sequence ID" value="NC_022524.1"/>
</dbReference>
<accession>U5L8P6</accession>
<protein>
    <recommendedName>
        <fullName evidence="4">HTH marR-type domain-containing protein</fullName>
    </recommendedName>
</protein>
<gene>
    <name evidence="5" type="ORF">N288_05360</name>
</gene>
<dbReference type="KEGG" id="bif:N288_05360"/>
<sequence>MVLKDTLRQIEYEIAMLVRLTTAHSPKLGSLDRSEYLLLSEISAHEPLAINALAEKLMLNLSTASRQIAVLEGKAYIERFPDEHNGRISLVQLTDKGRAVLQKVKEARQSVYGEILKDWSPDELAGLEASLTRLNKDFKLWGK</sequence>
<dbReference type="PANTHER" id="PTHR42756:SF1">
    <property type="entry name" value="TRANSCRIPTIONAL REPRESSOR OF EMRAB OPERON"/>
    <property type="match status" value="1"/>
</dbReference>
<evidence type="ECO:0000256" key="2">
    <source>
        <dbReference type="ARBA" id="ARBA00023125"/>
    </source>
</evidence>
<evidence type="ECO:0000256" key="1">
    <source>
        <dbReference type="ARBA" id="ARBA00023015"/>
    </source>
</evidence>
<dbReference type="PRINTS" id="PR00598">
    <property type="entry name" value="HTHMARR"/>
</dbReference>